<dbReference type="Pfam" id="PF00094">
    <property type="entry name" value="VWD"/>
    <property type="match status" value="1"/>
</dbReference>
<protein>
    <submittedName>
        <fullName evidence="2">VWD domain-containing protein</fullName>
    </submittedName>
</protein>
<reference evidence="2" key="1">
    <citation type="submission" date="2024-06" db="EMBL/GenBank/DDBJ databases">
        <title>Methylostella associata gen. nov., sp. nov., a novel Ancalomicrobiaceae-affiliated facultatively methylotrophic bacteria that feed on methanotrophs of the genus Methylococcus.</title>
        <authorList>
            <person name="Saltykova V."/>
            <person name="Danilova O.V."/>
            <person name="Oshkin I.Y."/>
            <person name="Belova S.E."/>
            <person name="Pimenov N.V."/>
            <person name="Dedysh S.N."/>
        </authorList>
    </citation>
    <scope>NUCLEOTIDE SEQUENCE</scope>
    <source>
        <strain evidence="2">S20</strain>
    </source>
</reference>
<evidence type="ECO:0000313" key="2">
    <source>
        <dbReference type="EMBL" id="XBY45737.1"/>
    </source>
</evidence>
<dbReference type="EMBL" id="CP158568">
    <property type="protein sequence ID" value="XBY45737.1"/>
    <property type="molecule type" value="Genomic_DNA"/>
</dbReference>
<dbReference type="KEGG" id="mflg:ABS361_05570"/>
<gene>
    <name evidence="2" type="ORF">ABS361_05570</name>
</gene>
<feature type="domain" description="VWFD" evidence="1">
    <location>
        <begin position="91"/>
        <end position="276"/>
    </location>
</feature>
<evidence type="ECO:0000259" key="1">
    <source>
        <dbReference type="PROSITE" id="PS51233"/>
    </source>
</evidence>
<proteinExistence type="predicted"/>
<sequence>MLTVMVNGVASDATGTLSGAGLTKTGTGVYTLTSGSPADVTTRLRALVFTAAVGITAPQATTISVQASDGILTTTDTATSLLVSPVDASGPTGQGWGDVHMVTFKGLAYDFMAVGDYTLVKSVEPGNAFDIQIRTSGEHGVMSYTTEIAAQVGANTVDFELDGAVKLNGVATPIAVGSVRKIDGGTISRTKDDTYVVNWETGESLKVVNKGGEYFDEMVSLGPNARPGSVVGLLGANTTQANDIQLADGTVLHNPTNDELVGAYASSWSVGTDLSLLDDGGLLPAAMSNLGDAATPFNGKSSIDLAGFDASKATLAFSEDAAGGFGTLTVTSGSQHTAILLMGQYAAAGFGLANDGHGGTTIDYQPPRPTLLG</sequence>
<name>A0AAU7XFX9_9HYPH</name>
<dbReference type="RefSeq" id="WP_407050832.1">
    <property type="nucleotide sequence ID" value="NZ_CP158568.1"/>
</dbReference>
<dbReference type="PROSITE" id="PS51233">
    <property type="entry name" value="VWFD"/>
    <property type="match status" value="1"/>
</dbReference>
<organism evidence="2">
    <name type="scientific">Methyloraptor flagellatus</name>
    <dbReference type="NCBI Taxonomy" id="3162530"/>
    <lineage>
        <taxon>Bacteria</taxon>
        <taxon>Pseudomonadati</taxon>
        <taxon>Pseudomonadota</taxon>
        <taxon>Alphaproteobacteria</taxon>
        <taxon>Hyphomicrobiales</taxon>
        <taxon>Ancalomicrobiaceae</taxon>
        <taxon>Methyloraptor</taxon>
    </lineage>
</organism>
<dbReference type="AlphaFoldDB" id="A0AAU7XFX9"/>
<accession>A0AAU7XFX9</accession>
<dbReference type="InterPro" id="IPR001846">
    <property type="entry name" value="VWF_type-D"/>
</dbReference>